<dbReference type="Pfam" id="PF01557">
    <property type="entry name" value="FAA_hydrolase"/>
    <property type="match status" value="1"/>
</dbReference>
<dbReference type="PANTHER" id="PTHR42796:SF4">
    <property type="entry name" value="FUMARYLACETOACETATE HYDROLASE DOMAIN-CONTAINING PROTEIN 2A"/>
    <property type="match status" value="1"/>
</dbReference>
<dbReference type="EMBL" id="LN515531">
    <property type="protein sequence ID" value="CEA13775.1"/>
    <property type="molecule type" value="Genomic_DNA"/>
</dbReference>
<dbReference type="GO" id="GO:0016853">
    <property type="term" value="F:isomerase activity"/>
    <property type="evidence" value="ECO:0007669"/>
    <property type="project" value="UniProtKB-ARBA"/>
</dbReference>
<dbReference type="RefSeq" id="WP_048072948.1">
    <property type="nucleotide sequence ID" value="NZ_CALCVY010000146.1"/>
</dbReference>
<dbReference type="SUPFAM" id="SSF56529">
    <property type="entry name" value="FAH"/>
    <property type="match status" value="1"/>
</dbReference>
<protein>
    <recommendedName>
        <fullName evidence="3">Fumarylacetoacetase-like C-terminal domain-containing protein</fullName>
    </recommendedName>
</protein>
<dbReference type="GO" id="GO:0046872">
    <property type="term" value="F:metal ion binding"/>
    <property type="evidence" value="ECO:0007669"/>
    <property type="project" value="UniProtKB-KW"/>
</dbReference>
<evidence type="ECO:0000259" key="3">
    <source>
        <dbReference type="Pfam" id="PF01557"/>
    </source>
</evidence>
<evidence type="ECO:0000256" key="1">
    <source>
        <dbReference type="ARBA" id="ARBA00010211"/>
    </source>
</evidence>
<gene>
    <name evidence="4" type="ORF">DSM1535_1442</name>
</gene>
<accession>A0A090I6K7</accession>
<dbReference type="GO" id="GO:0019752">
    <property type="term" value="P:carboxylic acid metabolic process"/>
    <property type="evidence" value="ECO:0007669"/>
    <property type="project" value="UniProtKB-ARBA"/>
</dbReference>
<name>A0A090I6K7_METFO</name>
<dbReference type="InterPro" id="IPR051121">
    <property type="entry name" value="FAH"/>
</dbReference>
<dbReference type="AlphaFoldDB" id="A0A090I6K7"/>
<reference evidence="4" key="1">
    <citation type="submission" date="2014-08" db="EMBL/GenBank/DDBJ databases">
        <authorList>
            <person name="Wibberg D."/>
        </authorList>
    </citation>
    <scope>NUCLEOTIDE SEQUENCE</scope>
</reference>
<dbReference type="FunFam" id="3.90.850.10:FF:000002">
    <property type="entry name" value="2-hydroxyhepta-2,4-diene-1,7-dioate isomerase"/>
    <property type="match status" value="1"/>
</dbReference>
<evidence type="ECO:0000313" key="4">
    <source>
        <dbReference type="EMBL" id="CEA13775.1"/>
    </source>
</evidence>
<dbReference type="PATRIC" id="fig|2162.9.peg.1473"/>
<sequence length="258" mass="28803">MRLIRFKTGTEEKNGVVVNGGLVEIPHSLLEASQAPFDDLERKDFYSLDDVNILPPVQPSKVVCVGLNYRDHAQELNMDLPEEPILFIKPPTTVIGPDNPIIYPPQCHQLDYEAELAVVIGRETRFTSKNDARDHIAGYTILNDVTARDLQRKDGQWTRAKSFDTFCPIGPWIETDMDPSHQDISLKLNGEVKQNSNTENMIFSVEELVEFISHIMTLNQGDIIATGTPPGVGSMNVEDIVEVKIEGIGTLSNKIKGY</sequence>
<keyword evidence="2" id="KW-0479">Metal-binding</keyword>
<dbReference type="PANTHER" id="PTHR42796">
    <property type="entry name" value="FUMARYLACETOACETATE HYDROLASE DOMAIN-CONTAINING PROTEIN 2A-RELATED"/>
    <property type="match status" value="1"/>
</dbReference>
<dbReference type="InterPro" id="IPR036663">
    <property type="entry name" value="Fumarylacetoacetase_C_sf"/>
</dbReference>
<dbReference type="InterPro" id="IPR011234">
    <property type="entry name" value="Fumarylacetoacetase-like_C"/>
</dbReference>
<comment type="similarity">
    <text evidence="1">Belongs to the FAH family.</text>
</comment>
<dbReference type="KEGG" id="mfi:DSM1535_1442"/>
<dbReference type="Gene3D" id="3.90.850.10">
    <property type="entry name" value="Fumarylacetoacetase-like, C-terminal domain"/>
    <property type="match status" value="1"/>
</dbReference>
<proteinExistence type="inferred from homology"/>
<feature type="domain" description="Fumarylacetoacetase-like C-terminal" evidence="3">
    <location>
        <begin position="61"/>
        <end position="255"/>
    </location>
</feature>
<organism evidence="4">
    <name type="scientific">Methanobacterium formicicum</name>
    <dbReference type="NCBI Taxonomy" id="2162"/>
    <lineage>
        <taxon>Archaea</taxon>
        <taxon>Methanobacteriati</taxon>
        <taxon>Methanobacteriota</taxon>
        <taxon>Methanomada group</taxon>
        <taxon>Methanobacteria</taxon>
        <taxon>Methanobacteriales</taxon>
        <taxon>Methanobacteriaceae</taxon>
        <taxon>Methanobacterium</taxon>
    </lineage>
</organism>
<evidence type="ECO:0000256" key="2">
    <source>
        <dbReference type="ARBA" id="ARBA00022723"/>
    </source>
</evidence>